<name>A0A6C0J5C9_9ZZZZ</name>
<protein>
    <recommendedName>
        <fullName evidence="3">Tail protein</fullName>
    </recommendedName>
</protein>
<feature type="compositionally biased region" description="Low complexity" evidence="1">
    <location>
        <begin position="1"/>
        <end position="26"/>
    </location>
</feature>
<feature type="compositionally biased region" description="Gly residues" evidence="1">
    <location>
        <begin position="27"/>
        <end position="49"/>
    </location>
</feature>
<feature type="region of interest" description="Disordered" evidence="1">
    <location>
        <begin position="1"/>
        <end position="49"/>
    </location>
</feature>
<dbReference type="AlphaFoldDB" id="A0A6C0J5C9"/>
<evidence type="ECO:0000256" key="1">
    <source>
        <dbReference type="SAM" id="MobiDB-lite"/>
    </source>
</evidence>
<accession>A0A6C0J5C9</accession>
<evidence type="ECO:0008006" key="3">
    <source>
        <dbReference type="Google" id="ProtNLM"/>
    </source>
</evidence>
<evidence type="ECO:0000313" key="2">
    <source>
        <dbReference type="EMBL" id="QHT99826.1"/>
    </source>
</evidence>
<reference evidence="2" key="1">
    <citation type="journal article" date="2020" name="Nature">
        <title>Giant virus diversity and host interactions through global metagenomics.</title>
        <authorList>
            <person name="Schulz F."/>
            <person name="Roux S."/>
            <person name="Paez-Espino D."/>
            <person name="Jungbluth S."/>
            <person name="Walsh D.A."/>
            <person name="Denef V.J."/>
            <person name="McMahon K.D."/>
            <person name="Konstantinidis K.T."/>
            <person name="Eloe-Fadrosh E.A."/>
            <person name="Kyrpides N.C."/>
            <person name="Woyke T."/>
        </authorList>
    </citation>
    <scope>NUCLEOTIDE SEQUENCE</scope>
    <source>
        <strain evidence="2">GVMAG-M-3300025778-1</strain>
    </source>
</reference>
<organism evidence="2">
    <name type="scientific">viral metagenome</name>
    <dbReference type="NCBI Taxonomy" id="1070528"/>
    <lineage>
        <taxon>unclassified sequences</taxon>
        <taxon>metagenomes</taxon>
        <taxon>organismal metagenomes</taxon>
    </lineage>
</organism>
<dbReference type="EMBL" id="MN740318">
    <property type="protein sequence ID" value="QHT99826.1"/>
    <property type="molecule type" value="Genomic_DNA"/>
</dbReference>
<sequence length="515" mass="49065">MQGVQGIQGIQGPQGARGIQGIQGPQGLQGPGVGSTGPTGPAGSGGGGGSAGVISNISSYSISNTIANAVPQTSATPTTIWSTALGAGVKGHSGMLSLFFNLYSAATFTSAFAMDYGLYIDSTPISIGESNTVHYTQSTTSAYALSSNGYILGTPEVTGLTPITLPLYIPPTATNLVLSVANSTVALSAVASISPAFSTNNATTSGTTGAPATYYPQTIFTTTGSNTYTVPSQVGVGGVATNVSGVFIYCWGSGGGGPTTYYGMGGPGGFSGGFYACSPGTVLTYVVGSIGGGTVATGGGGSPCGNGGGGGGFSGVFVGSITQGNAKIIAGGGGGSGLQGGSYSSPPGSYGGVGGGTTGGTPGVMNSGTFAYSTLISGGTQSAGGTGVGTGIGSNGTALLGGSSSGLSWAGAGGGGYYGGGNGADYGTFSENPYVGAGGGGSGYIGGISSSGVTTAATQITVFNTVSSNFVPANISNVYYSAPYGRAAQTGLVVIVPAVGTNATYVGVNAKMLVT</sequence>
<proteinExistence type="predicted"/>